<evidence type="ECO:0000259" key="1">
    <source>
        <dbReference type="Pfam" id="PF08818"/>
    </source>
</evidence>
<evidence type="ECO:0000313" key="3">
    <source>
        <dbReference type="Proteomes" id="UP000190166"/>
    </source>
</evidence>
<dbReference type="EMBL" id="FUZZ01000005">
    <property type="protein sequence ID" value="SKD09899.1"/>
    <property type="molecule type" value="Genomic_DNA"/>
</dbReference>
<dbReference type="AlphaFoldDB" id="A0A1T5PCB4"/>
<sequence>MIRDIDIWFESQPEPAKGCLLALRTYLLQYNPHITEAWKYRMPFYCYNGKMCCYLWVQKENKHPYLGIVEGKNIRHPLLQQDKRARMKILPLDPSEDLPMEVINDILSKMVRWYEQSGK</sequence>
<reference evidence="2 3" key="1">
    <citation type="submission" date="2017-02" db="EMBL/GenBank/DDBJ databases">
        <authorList>
            <person name="Peterson S.W."/>
        </authorList>
    </citation>
    <scope>NUCLEOTIDE SEQUENCE [LARGE SCALE GENOMIC DNA]</scope>
    <source>
        <strain evidence="2 3">DSM 18108</strain>
    </source>
</reference>
<feature type="domain" description="YdhG-like" evidence="1">
    <location>
        <begin position="17"/>
        <end position="110"/>
    </location>
</feature>
<dbReference type="RefSeq" id="WP_235016057.1">
    <property type="nucleotide sequence ID" value="NZ_FUZZ01000005.1"/>
</dbReference>
<accession>A0A1T5PCB4</accession>
<dbReference type="Pfam" id="PF08818">
    <property type="entry name" value="DUF1801"/>
    <property type="match status" value="1"/>
</dbReference>
<proteinExistence type="predicted"/>
<evidence type="ECO:0000313" key="2">
    <source>
        <dbReference type="EMBL" id="SKD09899.1"/>
    </source>
</evidence>
<dbReference type="Proteomes" id="UP000190166">
    <property type="component" value="Unassembled WGS sequence"/>
</dbReference>
<name>A0A1T5PCB4_9BACT</name>
<gene>
    <name evidence="2" type="ORF">SAMN05660461_5793</name>
</gene>
<organism evidence="2 3">
    <name type="scientific">Chitinophaga ginsengisegetis</name>
    <dbReference type="NCBI Taxonomy" id="393003"/>
    <lineage>
        <taxon>Bacteria</taxon>
        <taxon>Pseudomonadati</taxon>
        <taxon>Bacteroidota</taxon>
        <taxon>Chitinophagia</taxon>
        <taxon>Chitinophagales</taxon>
        <taxon>Chitinophagaceae</taxon>
        <taxon>Chitinophaga</taxon>
    </lineage>
</organism>
<dbReference type="SUPFAM" id="SSF159888">
    <property type="entry name" value="YdhG-like"/>
    <property type="match status" value="1"/>
</dbReference>
<dbReference type="InterPro" id="IPR014922">
    <property type="entry name" value="YdhG-like"/>
</dbReference>
<protein>
    <recommendedName>
        <fullName evidence="1">YdhG-like domain-containing protein</fullName>
    </recommendedName>
</protein>
<keyword evidence="3" id="KW-1185">Reference proteome</keyword>
<dbReference type="Gene3D" id="3.90.1150.200">
    <property type="match status" value="1"/>
</dbReference>
<dbReference type="STRING" id="393003.SAMN05660461_5793"/>